<dbReference type="Gene3D" id="1.10.238.260">
    <property type="match status" value="1"/>
</dbReference>
<dbReference type="PANTHER" id="PTHR10277">
    <property type="entry name" value="HOMOCITRATE SYNTHASE-RELATED"/>
    <property type="match status" value="1"/>
</dbReference>
<keyword evidence="10 11" id="KW-0100">Branched-chain amino acid biosynthesis</keyword>
<evidence type="ECO:0000256" key="10">
    <source>
        <dbReference type="ARBA" id="ARBA00023304"/>
    </source>
</evidence>
<keyword evidence="9 11" id="KW-0464">Manganese</keyword>
<dbReference type="NCBIfam" id="NF002086">
    <property type="entry name" value="PRK00915.1-3"/>
    <property type="match status" value="1"/>
</dbReference>
<evidence type="ECO:0000256" key="4">
    <source>
        <dbReference type="ARBA" id="ARBA00018198"/>
    </source>
</evidence>
<dbReference type="PROSITE" id="PS00816">
    <property type="entry name" value="AIPM_HOMOCIT_SYNTH_2"/>
    <property type="match status" value="1"/>
</dbReference>
<dbReference type="Proteomes" id="UP000006316">
    <property type="component" value="Unassembled WGS sequence"/>
</dbReference>
<feature type="binding site" evidence="11">
    <location>
        <position position="14"/>
    </location>
    <ligand>
        <name>Mn(2+)</name>
        <dbReference type="ChEBI" id="CHEBI:29035"/>
    </ligand>
</feature>
<comment type="cofactor">
    <cofactor evidence="11">
        <name>Mn(2+)</name>
        <dbReference type="ChEBI" id="CHEBI:29035"/>
    </cofactor>
</comment>
<dbReference type="EC" id="2.3.3.13" evidence="3 11"/>
<dbReference type="GO" id="GO:0003985">
    <property type="term" value="F:acetyl-CoA C-acetyltransferase activity"/>
    <property type="evidence" value="ECO:0007669"/>
    <property type="project" value="UniProtKB-UniRule"/>
</dbReference>
<evidence type="ECO:0000256" key="9">
    <source>
        <dbReference type="ARBA" id="ARBA00023211"/>
    </source>
</evidence>
<keyword evidence="14" id="KW-1185">Reference proteome</keyword>
<dbReference type="SUPFAM" id="SSF110921">
    <property type="entry name" value="2-isopropylmalate synthase LeuA, allosteric (dimerisation) domain"/>
    <property type="match status" value="1"/>
</dbReference>
<dbReference type="GO" id="GO:0009098">
    <property type="term" value="P:L-leucine biosynthetic process"/>
    <property type="evidence" value="ECO:0007669"/>
    <property type="project" value="UniProtKB-UniRule"/>
</dbReference>
<dbReference type="InterPro" id="IPR005671">
    <property type="entry name" value="LeuA_bact_synth"/>
</dbReference>
<feature type="domain" description="Pyruvate carboxyltransferase" evidence="12">
    <location>
        <begin position="5"/>
        <end position="267"/>
    </location>
</feature>
<evidence type="ECO:0000256" key="6">
    <source>
        <dbReference type="ARBA" id="ARBA00022605"/>
    </source>
</evidence>
<comment type="catalytic activity">
    <reaction evidence="11">
        <text>3-methyl-2-oxobutanoate + acetyl-CoA + H2O = (2S)-2-isopropylmalate + CoA + H(+)</text>
        <dbReference type="Rhea" id="RHEA:21524"/>
        <dbReference type="ChEBI" id="CHEBI:1178"/>
        <dbReference type="ChEBI" id="CHEBI:11851"/>
        <dbReference type="ChEBI" id="CHEBI:15377"/>
        <dbReference type="ChEBI" id="CHEBI:15378"/>
        <dbReference type="ChEBI" id="CHEBI:57287"/>
        <dbReference type="ChEBI" id="CHEBI:57288"/>
        <dbReference type="EC" id="2.3.3.13"/>
    </reaction>
</comment>
<dbReference type="SMART" id="SM00917">
    <property type="entry name" value="LeuA_dimer"/>
    <property type="match status" value="1"/>
</dbReference>
<dbReference type="AlphaFoldDB" id="K6DFT4"/>
<keyword evidence="5 11" id="KW-0432">Leucine biosynthesis</keyword>
<evidence type="ECO:0000256" key="11">
    <source>
        <dbReference type="HAMAP-Rule" id="MF_01025"/>
    </source>
</evidence>
<dbReference type="CDD" id="cd07940">
    <property type="entry name" value="DRE_TIM_IPMS"/>
    <property type="match status" value="1"/>
</dbReference>
<evidence type="ECO:0000313" key="14">
    <source>
        <dbReference type="Proteomes" id="UP000006316"/>
    </source>
</evidence>
<dbReference type="Pfam" id="PF00682">
    <property type="entry name" value="HMGL-like"/>
    <property type="match status" value="1"/>
</dbReference>
<sequence>MSKKIYLFDTSLRDGEQTPGVSLNLAEKVEIAKQLEKAGIDVIEAGFAAASPGDLKAVRAVAEAVEKPIVVSLARTNKEDIDAVVEALSGNNNIGIHIFIATSSIHMEKKLRMTKSQVLEQSVEAVRYASQFFNHIEFSCEDSTRSDLDFLCEISEQVIKAGATVLNFPDTVGYITPWEYANRFWTLRKRVKGIENVILSCHCHDDLGMATINSLAAIEAGVTQVEGCINGIGERAGNVALEEVALALETRYDHFQKRTSMVLKEIAKTSKLVSRLTGMPVPANKAVIGANAFAHASGVHQDGVIKDKSTYEIMKPETIGLDEIDLVLGKLSGRNALKQRLITLGYDADEDELKNIFKKFKELADRKKQILDEDIIALVDNQRKNELELYKLRNISISYDTSSQPNASVQLLNDDDQLLNGTSSGNGSVDAIFNAIDQIIDKDIELLDYKILSVTKGKDAQGEVFVQIKMDDTLAQGRGMSVDILEASAEAYLAAINRIKNLASSKVLKKI</sequence>
<comment type="pathway">
    <text evidence="1 11">Amino-acid biosynthesis; L-leucine biosynthesis; L-leucine from 3-methyl-2-oxobutanoate: step 1/4.</text>
</comment>
<gene>
    <name evidence="11" type="primary">leuA</name>
    <name evidence="13" type="ORF">BABA_13682</name>
</gene>
<keyword evidence="7 11" id="KW-0808">Transferase</keyword>
<dbReference type="InterPro" id="IPR013709">
    <property type="entry name" value="2-isopropylmalate_synth_dimer"/>
</dbReference>
<dbReference type="UniPathway" id="UPA00048">
    <property type="reaction ID" value="UER00070"/>
</dbReference>
<dbReference type="Gene3D" id="3.20.20.70">
    <property type="entry name" value="Aldolase class I"/>
    <property type="match status" value="1"/>
</dbReference>
<dbReference type="EMBL" id="AJLS01000097">
    <property type="protein sequence ID" value="EKN66943.1"/>
    <property type="molecule type" value="Genomic_DNA"/>
</dbReference>
<name>K6DFT4_9BACI</name>
<evidence type="ECO:0000256" key="7">
    <source>
        <dbReference type="ARBA" id="ARBA00022679"/>
    </source>
</evidence>
<feature type="binding site" evidence="11">
    <location>
        <position position="238"/>
    </location>
    <ligand>
        <name>Mn(2+)</name>
        <dbReference type="ChEBI" id="CHEBI:29035"/>
    </ligand>
</feature>
<dbReference type="GO" id="GO:0030145">
    <property type="term" value="F:manganese ion binding"/>
    <property type="evidence" value="ECO:0007669"/>
    <property type="project" value="UniProtKB-UniRule"/>
</dbReference>
<dbReference type="FunFam" id="3.30.160.270:FF:000003">
    <property type="entry name" value="2-isopropylmalate synthase"/>
    <property type="match status" value="1"/>
</dbReference>
<dbReference type="GO" id="GO:0003852">
    <property type="term" value="F:2-isopropylmalate synthase activity"/>
    <property type="evidence" value="ECO:0007669"/>
    <property type="project" value="UniProtKB-UniRule"/>
</dbReference>
<evidence type="ECO:0000256" key="1">
    <source>
        <dbReference type="ARBA" id="ARBA00004689"/>
    </source>
</evidence>
<dbReference type="Pfam" id="PF22617">
    <property type="entry name" value="HCS_D2"/>
    <property type="match status" value="1"/>
</dbReference>
<dbReference type="RefSeq" id="WP_007085735.1">
    <property type="nucleotide sequence ID" value="NZ_AJLS01000097.1"/>
</dbReference>
<dbReference type="FunFam" id="1.10.238.260:FF:000001">
    <property type="entry name" value="2-isopropylmalate synthase"/>
    <property type="match status" value="1"/>
</dbReference>
<dbReference type="PANTHER" id="PTHR10277:SF9">
    <property type="entry name" value="2-ISOPROPYLMALATE SYNTHASE 1, CHLOROPLASTIC-RELATED"/>
    <property type="match status" value="1"/>
</dbReference>
<protein>
    <recommendedName>
        <fullName evidence="4 11">2-isopropylmalate synthase</fullName>
        <ecNumber evidence="3 11">2.3.3.13</ecNumber>
    </recommendedName>
    <alternativeName>
        <fullName evidence="11">Alpha-IPM synthase</fullName>
    </alternativeName>
    <alternativeName>
        <fullName evidence="11">Alpha-isopropylmalate synthase</fullName>
    </alternativeName>
</protein>
<reference evidence="13 14" key="1">
    <citation type="journal article" date="2012" name="Front. Microbiol.">
        <title>Redundancy and modularity in membrane-associated dissimilatory nitrate reduction in Bacillus.</title>
        <authorList>
            <person name="Heylen K."/>
            <person name="Keltjens J."/>
        </authorList>
    </citation>
    <scope>NUCLEOTIDE SEQUENCE [LARGE SCALE GENOMIC DNA]</scope>
    <source>
        <strain evidence="14">LMG 21833T</strain>
    </source>
</reference>
<accession>K6DFT4</accession>
<evidence type="ECO:0000313" key="13">
    <source>
        <dbReference type="EMBL" id="EKN66943.1"/>
    </source>
</evidence>
<evidence type="ECO:0000256" key="8">
    <source>
        <dbReference type="ARBA" id="ARBA00022723"/>
    </source>
</evidence>
<dbReference type="eggNOG" id="COG0119">
    <property type="taxonomic scope" value="Bacteria"/>
</dbReference>
<dbReference type="InterPro" id="IPR000891">
    <property type="entry name" value="PYR_CT"/>
</dbReference>
<dbReference type="PATRIC" id="fig|1117379.3.peg.2825"/>
<dbReference type="InterPro" id="IPR002034">
    <property type="entry name" value="AIPM/Hcit_synth_CS"/>
</dbReference>
<comment type="caution">
    <text evidence="13">The sequence shown here is derived from an EMBL/GenBank/DDBJ whole genome shotgun (WGS) entry which is preliminary data.</text>
</comment>
<dbReference type="InterPro" id="IPR036230">
    <property type="entry name" value="LeuA_allosteric_dom_sf"/>
</dbReference>
<evidence type="ECO:0000256" key="5">
    <source>
        <dbReference type="ARBA" id="ARBA00022430"/>
    </source>
</evidence>
<dbReference type="PROSITE" id="PS50991">
    <property type="entry name" value="PYR_CT"/>
    <property type="match status" value="1"/>
</dbReference>
<feature type="binding site" evidence="11">
    <location>
        <position position="202"/>
    </location>
    <ligand>
        <name>Mn(2+)</name>
        <dbReference type="ChEBI" id="CHEBI:29035"/>
    </ligand>
</feature>
<comment type="subunit">
    <text evidence="11">Homodimer.</text>
</comment>
<evidence type="ECO:0000256" key="2">
    <source>
        <dbReference type="ARBA" id="ARBA00009396"/>
    </source>
</evidence>
<feature type="region of interest" description="Regulatory domain" evidence="11">
    <location>
        <begin position="391"/>
        <end position="511"/>
    </location>
</feature>
<dbReference type="InterPro" id="IPR013785">
    <property type="entry name" value="Aldolase_TIM"/>
</dbReference>
<feature type="binding site" evidence="11">
    <location>
        <position position="204"/>
    </location>
    <ligand>
        <name>Mn(2+)</name>
        <dbReference type="ChEBI" id="CHEBI:29035"/>
    </ligand>
</feature>
<dbReference type="HAMAP" id="MF_01025">
    <property type="entry name" value="LeuA_type1"/>
    <property type="match status" value="1"/>
</dbReference>
<dbReference type="NCBIfam" id="NF002088">
    <property type="entry name" value="PRK00915.1-5"/>
    <property type="match status" value="1"/>
</dbReference>
<dbReference type="InterPro" id="IPR054691">
    <property type="entry name" value="LeuA/HCS_post-cat"/>
</dbReference>
<dbReference type="GO" id="GO:0005737">
    <property type="term" value="C:cytoplasm"/>
    <property type="evidence" value="ECO:0007669"/>
    <property type="project" value="UniProtKB-UniRule"/>
</dbReference>
<organism evidence="13 14">
    <name type="scientific">Neobacillus bataviensis LMG 21833</name>
    <dbReference type="NCBI Taxonomy" id="1117379"/>
    <lineage>
        <taxon>Bacteria</taxon>
        <taxon>Bacillati</taxon>
        <taxon>Bacillota</taxon>
        <taxon>Bacilli</taxon>
        <taxon>Bacillales</taxon>
        <taxon>Bacillaceae</taxon>
        <taxon>Neobacillus</taxon>
    </lineage>
</organism>
<dbReference type="SUPFAM" id="SSF51569">
    <property type="entry name" value="Aldolase"/>
    <property type="match status" value="1"/>
</dbReference>
<dbReference type="Pfam" id="PF08502">
    <property type="entry name" value="LeuA_dimer"/>
    <property type="match status" value="1"/>
</dbReference>
<keyword evidence="8 11" id="KW-0479">Metal-binding</keyword>
<keyword evidence="6 11" id="KW-0028">Amino-acid biosynthesis</keyword>
<dbReference type="FunFam" id="3.20.20.70:FF:000010">
    <property type="entry name" value="2-isopropylmalate synthase"/>
    <property type="match status" value="1"/>
</dbReference>
<dbReference type="InterPro" id="IPR050073">
    <property type="entry name" value="2-IPM_HCS-like"/>
</dbReference>
<dbReference type="OrthoDB" id="9804858at2"/>
<dbReference type="NCBIfam" id="TIGR00973">
    <property type="entry name" value="leuA_bact"/>
    <property type="match status" value="1"/>
</dbReference>
<keyword evidence="11" id="KW-0963">Cytoplasm</keyword>
<dbReference type="PROSITE" id="PS00815">
    <property type="entry name" value="AIPM_HOMOCIT_SYNTH_1"/>
    <property type="match status" value="1"/>
</dbReference>
<dbReference type="STRING" id="1117379.BABA_13682"/>
<proteinExistence type="inferred from homology"/>
<evidence type="ECO:0000259" key="12">
    <source>
        <dbReference type="PROSITE" id="PS50991"/>
    </source>
</evidence>
<comment type="similarity">
    <text evidence="2 11">Belongs to the alpha-IPM synthase/homocitrate synthase family. LeuA type 1 subfamily.</text>
</comment>
<dbReference type="Gene3D" id="3.30.160.270">
    <property type="match status" value="1"/>
</dbReference>
<comment type="function">
    <text evidence="11">Catalyzes the condensation of the acetyl group of acetyl-CoA with 3-methyl-2-oxobutanoate (2-ketoisovalerate) to form 3-carboxy-3-hydroxy-4-methylpentanoate (2-isopropylmalate).</text>
</comment>
<evidence type="ECO:0000256" key="3">
    <source>
        <dbReference type="ARBA" id="ARBA00012973"/>
    </source>
</evidence>